<sequence length="222" mass="24634">MDSTSSGQTRGCGRNKRVWTPSEDVKLVECLVELCVLGKVKCDNGFKPGTFLQVEKMLEEKLPNSELKASPHIESRVKTLKKQFNAIMDMLTHGSGLSWDNAKKMVLCDQDVFEGWVKGHKDTNGLRLKPFPHFDDLSLVFGKDRANGKGAMSVADILEELDQGEVSNDIGADDLEAKVDASRTNIVASTPSRMECSSQSHRKKAKNDDTTLINMIQEHAMH</sequence>
<dbReference type="AlphaFoldDB" id="A0A438E4W0"/>
<protein>
    <recommendedName>
        <fullName evidence="1">Myb/SANT-like domain-containing protein</fullName>
    </recommendedName>
</protein>
<evidence type="ECO:0000313" key="3">
    <source>
        <dbReference type="Proteomes" id="UP000288805"/>
    </source>
</evidence>
<dbReference type="InterPro" id="IPR024752">
    <property type="entry name" value="Myb/SANT-like_dom"/>
</dbReference>
<evidence type="ECO:0000313" key="2">
    <source>
        <dbReference type="EMBL" id="RVW42712.1"/>
    </source>
</evidence>
<proteinExistence type="predicted"/>
<organism evidence="2 3">
    <name type="scientific">Vitis vinifera</name>
    <name type="common">Grape</name>
    <dbReference type="NCBI Taxonomy" id="29760"/>
    <lineage>
        <taxon>Eukaryota</taxon>
        <taxon>Viridiplantae</taxon>
        <taxon>Streptophyta</taxon>
        <taxon>Embryophyta</taxon>
        <taxon>Tracheophyta</taxon>
        <taxon>Spermatophyta</taxon>
        <taxon>Magnoliopsida</taxon>
        <taxon>eudicotyledons</taxon>
        <taxon>Gunneridae</taxon>
        <taxon>Pentapetalae</taxon>
        <taxon>rosids</taxon>
        <taxon>Vitales</taxon>
        <taxon>Vitaceae</taxon>
        <taxon>Viteae</taxon>
        <taxon>Vitis</taxon>
    </lineage>
</organism>
<dbReference type="PANTHER" id="PTHR46250">
    <property type="entry name" value="MYB/SANT-LIKE DNA-BINDING DOMAIN PROTEIN-RELATED"/>
    <property type="match status" value="1"/>
</dbReference>
<dbReference type="Pfam" id="PF12776">
    <property type="entry name" value="Myb_DNA-bind_3"/>
    <property type="match status" value="1"/>
</dbReference>
<name>A0A438E4W0_VITVI</name>
<dbReference type="EMBL" id="QGNW01001395">
    <property type="protein sequence ID" value="RVW42712.1"/>
    <property type="molecule type" value="Genomic_DNA"/>
</dbReference>
<evidence type="ECO:0000259" key="1">
    <source>
        <dbReference type="Pfam" id="PF12776"/>
    </source>
</evidence>
<dbReference type="PANTHER" id="PTHR46250:SF15">
    <property type="entry name" value="OS01G0523800 PROTEIN"/>
    <property type="match status" value="1"/>
</dbReference>
<accession>A0A438E4W0</accession>
<gene>
    <name evidence="2" type="ORF">CK203_098609</name>
</gene>
<reference evidence="2 3" key="1">
    <citation type="journal article" date="2018" name="PLoS Genet.">
        <title>Population sequencing reveals clonal diversity and ancestral inbreeding in the grapevine cultivar Chardonnay.</title>
        <authorList>
            <person name="Roach M.J."/>
            <person name="Johnson D.L."/>
            <person name="Bohlmann J."/>
            <person name="van Vuuren H.J."/>
            <person name="Jones S.J."/>
            <person name="Pretorius I.S."/>
            <person name="Schmidt S.A."/>
            <person name="Borneman A.R."/>
        </authorList>
    </citation>
    <scope>NUCLEOTIDE SEQUENCE [LARGE SCALE GENOMIC DNA]</scope>
    <source>
        <strain evidence="3">cv. Chardonnay</strain>
        <tissue evidence="2">Leaf</tissue>
    </source>
</reference>
<feature type="domain" description="Myb/SANT-like" evidence="1">
    <location>
        <begin position="19"/>
        <end position="112"/>
    </location>
</feature>
<dbReference type="Proteomes" id="UP000288805">
    <property type="component" value="Unassembled WGS sequence"/>
</dbReference>
<comment type="caution">
    <text evidence="2">The sequence shown here is derived from an EMBL/GenBank/DDBJ whole genome shotgun (WGS) entry which is preliminary data.</text>
</comment>